<dbReference type="AlphaFoldDB" id="A0AAW1R919"/>
<dbReference type="InterPro" id="IPR036412">
    <property type="entry name" value="HAD-like_sf"/>
</dbReference>
<dbReference type="Pfam" id="PF06941">
    <property type="entry name" value="NT5C"/>
    <property type="match status" value="1"/>
</dbReference>
<dbReference type="PANTHER" id="PTHR35134:SF2">
    <property type="entry name" value="NUCLEOTIDASE YQFW-RELATED"/>
    <property type="match status" value="1"/>
</dbReference>
<protein>
    <submittedName>
        <fullName evidence="2">Uncharacterized protein</fullName>
    </submittedName>
</protein>
<dbReference type="GO" id="GO:0008253">
    <property type="term" value="F:5'-nucleotidase activity"/>
    <property type="evidence" value="ECO:0007669"/>
    <property type="project" value="InterPro"/>
</dbReference>
<organism evidence="2 3">
    <name type="scientific">[Myrmecia] bisecta</name>
    <dbReference type="NCBI Taxonomy" id="41462"/>
    <lineage>
        <taxon>Eukaryota</taxon>
        <taxon>Viridiplantae</taxon>
        <taxon>Chlorophyta</taxon>
        <taxon>core chlorophytes</taxon>
        <taxon>Trebouxiophyceae</taxon>
        <taxon>Trebouxiales</taxon>
        <taxon>Trebouxiaceae</taxon>
        <taxon>Myrmecia</taxon>
    </lineage>
</organism>
<dbReference type="Gene3D" id="3.40.50.1000">
    <property type="entry name" value="HAD superfamily/HAD-like"/>
    <property type="match status" value="1"/>
</dbReference>
<proteinExistence type="predicted"/>
<dbReference type="Proteomes" id="UP001489004">
    <property type="component" value="Unassembled WGS sequence"/>
</dbReference>
<feature type="active site" description="Nucleophile" evidence="1">
    <location>
        <position position="22"/>
    </location>
</feature>
<dbReference type="InterPro" id="IPR010708">
    <property type="entry name" value="5'(3')-deoxyribonucleotidase"/>
</dbReference>
<accession>A0AAW1R919</accession>
<keyword evidence="3" id="KW-1185">Reference proteome</keyword>
<dbReference type="SUPFAM" id="SSF56784">
    <property type="entry name" value="HAD-like"/>
    <property type="match status" value="1"/>
</dbReference>
<comment type="caution">
    <text evidence="2">The sequence shown here is derived from an EMBL/GenBank/DDBJ whole genome shotgun (WGS) entry which is preliminary data.</text>
</comment>
<name>A0AAW1R919_9CHLO</name>
<dbReference type="InterPro" id="IPR052419">
    <property type="entry name" value="5_3-deoxyribonucleotidase-like"/>
</dbReference>
<gene>
    <name evidence="2" type="ORF">WJX72_008609</name>
</gene>
<dbReference type="EMBL" id="JALJOR010000001">
    <property type="protein sequence ID" value="KAK9829911.1"/>
    <property type="molecule type" value="Genomic_DNA"/>
</dbReference>
<evidence type="ECO:0000313" key="3">
    <source>
        <dbReference type="Proteomes" id="UP001489004"/>
    </source>
</evidence>
<reference evidence="2 3" key="1">
    <citation type="journal article" date="2024" name="Nat. Commun.">
        <title>Phylogenomics reveals the evolutionary origins of lichenization in chlorophyte algae.</title>
        <authorList>
            <person name="Puginier C."/>
            <person name="Libourel C."/>
            <person name="Otte J."/>
            <person name="Skaloud P."/>
            <person name="Haon M."/>
            <person name="Grisel S."/>
            <person name="Petersen M."/>
            <person name="Berrin J.G."/>
            <person name="Delaux P.M."/>
            <person name="Dal Grande F."/>
            <person name="Keller J."/>
        </authorList>
    </citation>
    <scope>NUCLEOTIDE SEQUENCE [LARGE SCALE GENOMIC DNA]</scope>
    <source>
        <strain evidence="2 3">SAG 2043</strain>
    </source>
</reference>
<evidence type="ECO:0000313" key="2">
    <source>
        <dbReference type="EMBL" id="KAK9829911.1"/>
    </source>
</evidence>
<dbReference type="PANTHER" id="PTHR35134">
    <property type="entry name" value="NUCLEOTIDASE YQFW-RELATED"/>
    <property type="match status" value="1"/>
</dbReference>
<dbReference type="InterPro" id="IPR023214">
    <property type="entry name" value="HAD_sf"/>
</dbReference>
<evidence type="ECO:0000256" key="1">
    <source>
        <dbReference type="PIRSR" id="PIRSR610708-1"/>
    </source>
</evidence>
<sequence>MTNFLKLRHHTSAGPKLRVAVDVDEVLGRFLLSLNKFCLEDYGLHFDIPDYAVYDFAKVWQCSQDESNHIVHEFFKSHHFAVGILPIPGALHSLQRLMGYCDLVVVTSRQHVIREPTLQWVQLHFPGVFQEVHFGNHWALEGKSKPKSEICRDIGASVLIDDNPRYAVECAEAGINVLLYDWQLGYPWSKTPDGPTHPRIRRVKDWSEVEECLAALSVAKAVH</sequence>
<dbReference type="GO" id="GO:0009264">
    <property type="term" value="P:deoxyribonucleotide catabolic process"/>
    <property type="evidence" value="ECO:0007669"/>
    <property type="project" value="InterPro"/>
</dbReference>
<feature type="active site" description="Proton donor" evidence="1">
    <location>
        <position position="24"/>
    </location>
</feature>